<dbReference type="PROSITE" id="PS51060">
    <property type="entry name" value="PARP_ALPHA_HD"/>
    <property type="match status" value="1"/>
</dbReference>
<feature type="domain" description="PARP catalytic" evidence="21">
    <location>
        <begin position="534"/>
        <end position="761"/>
    </location>
</feature>
<dbReference type="GO" id="GO:0070212">
    <property type="term" value="P:protein poly-ADP-ribosylation"/>
    <property type="evidence" value="ECO:0007669"/>
    <property type="project" value="EnsemblPlants"/>
</dbReference>
<evidence type="ECO:0000256" key="15">
    <source>
        <dbReference type="ARBA" id="ARBA00024347"/>
    </source>
</evidence>
<keyword evidence="14" id="KW-0539">Nucleus</keyword>
<dbReference type="Gene3D" id="1.10.720.30">
    <property type="entry name" value="SAP domain"/>
    <property type="match status" value="4"/>
</dbReference>
<evidence type="ECO:0000256" key="11">
    <source>
        <dbReference type="ARBA" id="ARBA00022833"/>
    </source>
</evidence>
<accession>A0A7I4C8L3</accession>
<evidence type="ECO:0000259" key="22">
    <source>
        <dbReference type="PROSITE" id="PS51060"/>
    </source>
</evidence>
<evidence type="ECO:0000259" key="21">
    <source>
        <dbReference type="PROSITE" id="PS51059"/>
    </source>
</evidence>
<organism evidence="24 25">
    <name type="scientific">Physcomitrium patens</name>
    <name type="common">Spreading-leaved earth moss</name>
    <name type="synonym">Physcomitrella patens</name>
    <dbReference type="NCBI Taxonomy" id="3218"/>
    <lineage>
        <taxon>Eukaryota</taxon>
        <taxon>Viridiplantae</taxon>
        <taxon>Streptophyta</taxon>
        <taxon>Embryophyta</taxon>
        <taxon>Bryophyta</taxon>
        <taxon>Bryophytina</taxon>
        <taxon>Bryopsida</taxon>
        <taxon>Funariidae</taxon>
        <taxon>Funariales</taxon>
        <taxon>Funariaceae</taxon>
        <taxon>Physcomitrium</taxon>
    </lineage>
</organism>
<dbReference type="KEGG" id="ppp:112275162"/>
<comment type="catalytic activity">
    <reaction evidence="1">
        <text>L-aspartyl-[protein] + NAD(+) = 4-O-(ADP-D-ribosyl)-L-aspartyl-[protein] + nicotinamide</text>
        <dbReference type="Rhea" id="RHEA:54424"/>
        <dbReference type="Rhea" id="RHEA-COMP:9867"/>
        <dbReference type="Rhea" id="RHEA-COMP:13832"/>
        <dbReference type="ChEBI" id="CHEBI:17154"/>
        <dbReference type="ChEBI" id="CHEBI:29961"/>
        <dbReference type="ChEBI" id="CHEBI:57540"/>
        <dbReference type="ChEBI" id="CHEBI:138102"/>
    </reaction>
</comment>
<feature type="compositionally biased region" description="Basic and acidic residues" evidence="19">
    <location>
        <begin position="373"/>
        <end position="404"/>
    </location>
</feature>
<dbReference type="Gramene" id="Pp3c22_13240V3.3">
    <property type="protein sequence ID" value="Pp3c22_13240V3.3"/>
    <property type="gene ID" value="Pp3c22_13240"/>
</dbReference>
<dbReference type="RefSeq" id="XP_024361037.1">
    <property type="nucleotide sequence ID" value="XM_024505269.2"/>
</dbReference>
<evidence type="ECO:0000256" key="13">
    <source>
        <dbReference type="ARBA" id="ARBA00023125"/>
    </source>
</evidence>
<keyword evidence="11" id="KW-0862">Zinc</keyword>
<dbReference type="GO" id="GO:0016779">
    <property type="term" value="F:nucleotidyltransferase activity"/>
    <property type="evidence" value="ECO:0007669"/>
    <property type="project" value="UniProtKB-KW"/>
</dbReference>
<dbReference type="InterPro" id="IPR008893">
    <property type="entry name" value="WGR_domain"/>
</dbReference>
<feature type="region of interest" description="Disordered" evidence="19">
    <location>
        <begin position="373"/>
        <end position="408"/>
    </location>
</feature>
<dbReference type="RefSeq" id="XP_024361038.1">
    <property type="nucleotide sequence ID" value="XM_024505270.2"/>
</dbReference>
<reference evidence="24 25" key="1">
    <citation type="journal article" date="2008" name="Science">
        <title>The Physcomitrella genome reveals evolutionary insights into the conquest of land by plants.</title>
        <authorList>
            <person name="Rensing S."/>
            <person name="Lang D."/>
            <person name="Zimmer A."/>
            <person name="Terry A."/>
            <person name="Salamov A."/>
            <person name="Shapiro H."/>
            <person name="Nishiyama T."/>
            <person name="Perroud P.-F."/>
            <person name="Lindquist E."/>
            <person name="Kamisugi Y."/>
            <person name="Tanahashi T."/>
            <person name="Sakakibara K."/>
            <person name="Fujita T."/>
            <person name="Oishi K."/>
            <person name="Shin-I T."/>
            <person name="Kuroki Y."/>
            <person name="Toyoda A."/>
            <person name="Suzuki Y."/>
            <person name="Hashimoto A."/>
            <person name="Yamaguchi K."/>
            <person name="Sugano A."/>
            <person name="Kohara Y."/>
            <person name="Fujiyama A."/>
            <person name="Anterola A."/>
            <person name="Aoki S."/>
            <person name="Ashton N."/>
            <person name="Barbazuk W.B."/>
            <person name="Barker E."/>
            <person name="Bennetzen J."/>
            <person name="Bezanilla M."/>
            <person name="Blankenship R."/>
            <person name="Cho S.H."/>
            <person name="Dutcher S."/>
            <person name="Estelle M."/>
            <person name="Fawcett J.A."/>
            <person name="Gundlach H."/>
            <person name="Hanada K."/>
            <person name="Heyl A."/>
            <person name="Hicks K.A."/>
            <person name="Hugh J."/>
            <person name="Lohr M."/>
            <person name="Mayer K."/>
            <person name="Melkozernov A."/>
            <person name="Murata T."/>
            <person name="Nelson D."/>
            <person name="Pils B."/>
            <person name="Prigge M."/>
            <person name="Reiss B."/>
            <person name="Renner T."/>
            <person name="Rombauts S."/>
            <person name="Rushton P."/>
            <person name="Sanderfoot A."/>
            <person name="Schween G."/>
            <person name="Shiu S.-H."/>
            <person name="Stueber K."/>
            <person name="Theodoulou F.L."/>
            <person name="Tu H."/>
            <person name="Van de Peer Y."/>
            <person name="Verrier P.J."/>
            <person name="Waters E."/>
            <person name="Wood A."/>
            <person name="Yang L."/>
            <person name="Cove D."/>
            <person name="Cuming A."/>
            <person name="Hasebe M."/>
            <person name="Lucas S."/>
            <person name="Mishler D.B."/>
            <person name="Reski R."/>
            <person name="Grigoriev I."/>
            <person name="Quatrano R.S."/>
            <person name="Boore J.L."/>
        </authorList>
    </citation>
    <scope>NUCLEOTIDE SEQUENCE [LARGE SCALE GENOMIC DNA]</scope>
    <source>
        <strain evidence="24 25">cv. Gransden 2004</strain>
    </source>
</reference>
<keyword evidence="10" id="KW-0863">Zinc-finger</keyword>
<proteinExistence type="inferred from homology"/>
<comment type="subcellular location">
    <subcellularLocation>
        <location evidence="3">Nucleus</location>
    </subcellularLocation>
</comment>
<keyword evidence="13" id="KW-0238">DNA-binding</keyword>
<dbReference type="PROSITE" id="PS50800">
    <property type="entry name" value="SAP"/>
    <property type="match status" value="4"/>
</dbReference>
<keyword evidence="12 18" id="KW-0520">NAD</keyword>
<feature type="domain" description="WGR" evidence="23">
    <location>
        <begin position="260"/>
        <end position="361"/>
    </location>
</feature>
<comment type="similarity">
    <text evidence="15">Belongs to the ARTD/PARP family.</text>
</comment>
<evidence type="ECO:0000256" key="1">
    <source>
        <dbReference type="ARBA" id="ARBA00000438"/>
    </source>
</evidence>
<feature type="domain" description="PARP alpha-helical" evidence="22">
    <location>
        <begin position="405"/>
        <end position="526"/>
    </location>
</feature>
<dbReference type="SUPFAM" id="SSF47587">
    <property type="entry name" value="Domain of poly(ADP-ribose) polymerase"/>
    <property type="match status" value="1"/>
</dbReference>
<feature type="domain" description="SAP" evidence="20">
    <location>
        <begin position="83"/>
        <end position="117"/>
    </location>
</feature>
<dbReference type="SUPFAM" id="SSF142921">
    <property type="entry name" value="WGR domain-like"/>
    <property type="match status" value="1"/>
</dbReference>
<dbReference type="GO" id="GO:0006303">
    <property type="term" value="P:double-strand break repair via nonhomologous end joining"/>
    <property type="evidence" value="ECO:0007669"/>
    <property type="project" value="EnsemblPlants"/>
</dbReference>
<evidence type="ECO:0000256" key="2">
    <source>
        <dbReference type="ARBA" id="ARBA00000459"/>
    </source>
</evidence>
<dbReference type="GO" id="GO:0003950">
    <property type="term" value="F:NAD+ poly-ADP-ribosyltransferase activity"/>
    <property type="evidence" value="ECO:0000318"/>
    <property type="project" value="GO_Central"/>
</dbReference>
<sequence length="761" mass="85952">MSGKLTVSKLRDELEKRGLDSTGLKPALVSRLDDAIAEEAAEASKKGNNLKDDEKQDGKKRPSRALPDKEETKDAKRVKVEDVSELTVTELKEALSSRGLSISGKKHELAERLTETVEAEAKVASEDGKMVVDKNSGGDQVKVEDVSNMSVKEIKEELSARLLSVKGAKAELVQRLTDALEADKNAIKEEDISGMSLKELREALTTRCLSAIGKKSELVERLTEAVKAKDAPANKDATVVVVKKGRAVLDQYIDDKIKANHHVYEGKMNGKMEVFDAMLNQTNLGDNNNKFYVLQLLEADSGKNYYVFNRWGRVGVKGQQKLFGPWPDALPAIGEFKLKFYDKTRNHWEERHNFQTHANKYTWIEMDYEDDSDKKSAEDDKQGKSASKKSETDKSETKKPDPNKPSKLNPRLKEFIELICNVNMMKQMMMEIGYDARKMPLGKLSKSTILKGYEVLKRLAAALDDKSSSARRSIQELTSEFYTVIPHDFGFKHMQNFIIDTPQKLKHKLEMVEALGEIEVATKLLSNDNDEDDDPAYTHYKRLNCEMEPLDTTSDEYALVKQYMEKTHGQTHYGYKLELLNVFKLQREGENDRFQNFEKDPNRMLLWHGSRLSNWTGILSQGLRIAPPEAPVTGYMFGKGVYFADMVSKSANYCCTHANDPIGVLLLSEVALGGMNELLRSDYHANKLPAGKLSTKGVGRTFPDPKEYKTLENGVVVPVGQPISSPLSMGCLEYNEYIVYDVSQIRMRYLLQVKFNYRYGH</sequence>
<name>A0A7I4C8L3_PHYPA</name>
<dbReference type="InterPro" id="IPR036361">
    <property type="entry name" value="SAP_dom_sf"/>
</dbReference>
<dbReference type="InterPro" id="IPR036616">
    <property type="entry name" value="Poly(ADP-ribose)pol_reg_dom_sf"/>
</dbReference>
<dbReference type="PROSITE" id="PS51977">
    <property type="entry name" value="WGR"/>
    <property type="match status" value="1"/>
</dbReference>
<dbReference type="Pfam" id="PF02037">
    <property type="entry name" value="SAP"/>
    <property type="match status" value="4"/>
</dbReference>
<dbReference type="CDD" id="cd01437">
    <property type="entry name" value="parp_like"/>
    <property type="match status" value="1"/>
</dbReference>
<dbReference type="SUPFAM" id="SSF68906">
    <property type="entry name" value="SAP domain"/>
    <property type="match status" value="4"/>
</dbReference>
<comment type="function">
    <text evidence="16">Involved in the base excision repair (BER) pathway, by catalyzing the poly(ADP-ribosyl)ation of a limited number of acceptor proteins involved in chromatin architecture and in DNA metabolism. This modification follows DNA damages and appears as an obligatory step in a detection/signaling pathway leading to the reparation of DNA strand breaks.</text>
</comment>
<dbReference type="EC" id="2.4.2.-" evidence="18"/>
<keyword evidence="5 18" id="KW-0808">Transferase</keyword>
<evidence type="ECO:0000256" key="7">
    <source>
        <dbReference type="ARBA" id="ARBA00022723"/>
    </source>
</evidence>
<dbReference type="PANTHER" id="PTHR10459">
    <property type="entry name" value="DNA LIGASE"/>
    <property type="match status" value="1"/>
</dbReference>
<reference evidence="24" key="3">
    <citation type="submission" date="2020-12" db="UniProtKB">
        <authorList>
            <consortium name="EnsemblPlants"/>
        </authorList>
    </citation>
    <scope>IDENTIFICATION</scope>
</reference>
<keyword evidence="8" id="KW-0677">Repeat</keyword>
<evidence type="ECO:0000256" key="16">
    <source>
        <dbReference type="ARBA" id="ARBA00024945"/>
    </source>
</evidence>
<evidence type="ECO:0000256" key="4">
    <source>
        <dbReference type="ARBA" id="ARBA00022676"/>
    </source>
</evidence>
<dbReference type="OrthoDB" id="2017365at2759"/>
<evidence type="ECO:0000256" key="17">
    <source>
        <dbReference type="ARBA" id="ARBA00033987"/>
    </source>
</evidence>
<dbReference type="SMART" id="SM00773">
    <property type="entry name" value="WGR"/>
    <property type="match status" value="1"/>
</dbReference>
<dbReference type="FunCoup" id="A0A7I4C8L3">
    <property type="interactions" value="2480"/>
</dbReference>
<dbReference type="EMBL" id="ABEU02000022">
    <property type="status" value="NOT_ANNOTATED_CDS"/>
    <property type="molecule type" value="Genomic_DNA"/>
</dbReference>
<dbReference type="GO" id="GO:0003677">
    <property type="term" value="F:DNA binding"/>
    <property type="evidence" value="ECO:0007669"/>
    <property type="project" value="UniProtKB-KW"/>
</dbReference>
<dbReference type="Pfam" id="PF00644">
    <property type="entry name" value="PARP"/>
    <property type="match status" value="1"/>
</dbReference>
<dbReference type="PANTHER" id="PTHR10459:SF60">
    <property type="entry name" value="POLY [ADP-RIBOSE] POLYMERASE 2"/>
    <property type="match status" value="1"/>
</dbReference>
<dbReference type="Proteomes" id="UP000006727">
    <property type="component" value="Chromosome 22"/>
</dbReference>
<gene>
    <name evidence="24" type="primary">LOC112275162</name>
</gene>
<dbReference type="RefSeq" id="XP_024361036.1">
    <property type="nucleotide sequence ID" value="XM_024505268.2"/>
</dbReference>
<evidence type="ECO:0000256" key="8">
    <source>
        <dbReference type="ARBA" id="ARBA00022737"/>
    </source>
</evidence>
<evidence type="ECO:0000256" key="5">
    <source>
        <dbReference type="ARBA" id="ARBA00022679"/>
    </source>
</evidence>
<feature type="domain" description="SAP" evidence="20">
    <location>
        <begin position="2"/>
        <end position="36"/>
    </location>
</feature>
<keyword evidence="25" id="KW-1185">Reference proteome</keyword>
<dbReference type="Pfam" id="PF05406">
    <property type="entry name" value="WGR"/>
    <property type="match status" value="1"/>
</dbReference>
<evidence type="ECO:0000313" key="25">
    <source>
        <dbReference type="Proteomes" id="UP000006727"/>
    </source>
</evidence>
<dbReference type="PROSITE" id="PS51059">
    <property type="entry name" value="PARP_CATALYTIC"/>
    <property type="match status" value="1"/>
</dbReference>
<feature type="region of interest" description="Disordered" evidence="19">
    <location>
        <begin position="40"/>
        <end position="79"/>
    </location>
</feature>
<keyword evidence="9" id="KW-0013">ADP-ribosylation</keyword>
<keyword evidence="4 18" id="KW-0328">Glycosyltransferase</keyword>
<dbReference type="Gene3D" id="1.20.142.10">
    <property type="entry name" value="Poly(ADP-ribose) polymerase, regulatory domain"/>
    <property type="match status" value="1"/>
</dbReference>
<evidence type="ECO:0000256" key="6">
    <source>
        <dbReference type="ARBA" id="ARBA00022695"/>
    </source>
</evidence>
<dbReference type="InterPro" id="IPR003034">
    <property type="entry name" value="SAP_dom"/>
</dbReference>
<dbReference type="InterPro" id="IPR012317">
    <property type="entry name" value="Poly(ADP-ribose)pol_cat_dom"/>
</dbReference>
<evidence type="ECO:0000256" key="18">
    <source>
        <dbReference type="RuleBase" id="RU362114"/>
    </source>
</evidence>
<dbReference type="InterPro" id="IPR036930">
    <property type="entry name" value="WGR_dom_sf"/>
</dbReference>
<feature type="domain" description="SAP" evidence="20">
    <location>
        <begin position="146"/>
        <end position="180"/>
    </location>
</feature>
<dbReference type="Gramene" id="Pp3c22_13240V3.4">
    <property type="protein sequence ID" value="Pp3c22_13240V3.4"/>
    <property type="gene ID" value="Pp3c22_13240"/>
</dbReference>
<dbReference type="EnsemblPlants" id="Pp3c22_13240V3.3">
    <property type="protein sequence ID" value="Pp3c22_13240V3.3"/>
    <property type="gene ID" value="Pp3c22_13240"/>
</dbReference>
<dbReference type="Gene3D" id="3.90.228.10">
    <property type="match status" value="1"/>
</dbReference>
<evidence type="ECO:0000313" key="24">
    <source>
        <dbReference type="EnsemblPlants" id="Pp3c22_13240V3.4"/>
    </source>
</evidence>
<dbReference type="GO" id="GO:0008270">
    <property type="term" value="F:zinc ion binding"/>
    <property type="evidence" value="ECO:0007669"/>
    <property type="project" value="UniProtKB-KW"/>
</dbReference>
<evidence type="ECO:0000256" key="12">
    <source>
        <dbReference type="ARBA" id="ARBA00023027"/>
    </source>
</evidence>
<dbReference type="CDD" id="cd08002">
    <property type="entry name" value="WGR_PARP3_like"/>
    <property type="match status" value="1"/>
</dbReference>
<dbReference type="AlphaFoldDB" id="A0A7I4C8L3"/>
<dbReference type="Pfam" id="PF02877">
    <property type="entry name" value="PARP_reg"/>
    <property type="match status" value="1"/>
</dbReference>
<reference evidence="24 25" key="2">
    <citation type="journal article" date="2018" name="Plant J.">
        <title>The Physcomitrella patens chromosome-scale assembly reveals moss genome structure and evolution.</title>
        <authorList>
            <person name="Lang D."/>
            <person name="Ullrich K.K."/>
            <person name="Murat F."/>
            <person name="Fuchs J."/>
            <person name="Jenkins J."/>
            <person name="Haas F.B."/>
            <person name="Piednoel M."/>
            <person name="Gundlach H."/>
            <person name="Van Bel M."/>
            <person name="Meyberg R."/>
            <person name="Vives C."/>
            <person name="Morata J."/>
            <person name="Symeonidi A."/>
            <person name="Hiss M."/>
            <person name="Muchero W."/>
            <person name="Kamisugi Y."/>
            <person name="Saleh O."/>
            <person name="Blanc G."/>
            <person name="Decker E.L."/>
            <person name="van Gessel N."/>
            <person name="Grimwood J."/>
            <person name="Hayes R.D."/>
            <person name="Graham S.W."/>
            <person name="Gunter L.E."/>
            <person name="McDaniel S.F."/>
            <person name="Hoernstein S.N.W."/>
            <person name="Larsson A."/>
            <person name="Li F.W."/>
            <person name="Perroud P.F."/>
            <person name="Phillips J."/>
            <person name="Ranjan P."/>
            <person name="Rokshar D.S."/>
            <person name="Rothfels C.J."/>
            <person name="Schneider L."/>
            <person name="Shu S."/>
            <person name="Stevenson D.W."/>
            <person name="Thummler F."/>
            <person name="Tillich M."/>
            <person name="Villarreal Aguilar J.C."/>
            <person name="Widiez T."/>
            <person name="Wong G.K."/>
            <person name="Wymore A."/>
            <person name="Zhang Y."/>
            <person name="Zimmer A.D."/>
            <person name="Quatrano R.S."/>
            <person name="Mayer K.F.X."/>
            <person name="Goodstein D."/>
            <person name="Casacuberta J.M."/>
            <person name="Vandepoele K."/>
            <person name="Reski R."/>
            <person name="Cuming A.C."/>
            <person name="Tuskan G.A."/>
            <person name="Maumus F."/>
            <person name="Salse J."/>
            <person name="Schmutz J."/>
            <person name="Rensing S.A."/>
        </authorList>
    </citation>
    <scope>NUCLEOTIDE SEQUENCE [LARGE SCALE GENOMIC DNA]</scope>
    <source>
        <strain evidence="24 25">cv. Gransden 2004</strain>
    </source>
</reference>
<dbReference type="OMA" id="QGENDRF"/>
<evidence type="ECO:0000256" key="10">
    <source>
        <dbReference type="ARBA" id="ARBA00022771"/>
    </source>
</evidence>
<evidence type="ECO:0000256" key="3">
    <source>
        <dbReference type="ARBA" id="ARBA00004123"/>
    </source>
</evidence>
<evidence type="ECO:0000259" key="23">
    <source>
        <dbReference type="PROSITE" id="PS51977"/>
    </source>
</evidence>
<evidence type="ECO:0000256" key="14">
    <source>
        <dbReference type="ARBA" id="ARBA00023242"/>
    </source>
</evidence>
<dbReference type="EnsemblPlants" id="Pp3c22_13240V3.16">
    <property type="protein sequence ID" value="Pp3c22_13240V3.16"/>
    <property type="gene ID" value="Pp3c22_13240"/>
</dbReference>
<feature type="domain" description="SAP" evidence="20">
    <location>
        <begin position="192"/>
        <end position="226"/>
    </location>
</feature>
<evidence type="ECO:0000259" key="20">
    <source>
        <dbReference type="PROSITE" id="PS50800"/>
    </source>
</evidence>
<feature type="compositionally biased region" description="Basic and acidic residues" evidence="19">
    <location>
        <begin position="42"/>
        <end position="79"/>
    </location>
</feature>
<dbReference type="SUPFAM" id="SSF56399">
    <property type="entry name" value="ADP-ribosylation"/>
    <property type="match status" value="1"/>
</dbReference>
<keyword evidence="6" id="KW-0548">Nucleotidyltransferase</keyword>
<dbReference type="InterPro" id="IPR050800">
    <property type="entry name" value="ARTD/PARP"/>
</dbReference>
<dbReference type="InterPro" id="IPR004102">
    <property type="entry name" value="Poly(ADP-ribose)pol_reg_dom"/>
</dbReference>
<dbReference type="GeneID" id="112275162"/>
<dbReference type="GO" id="GO:0005730">
    <property type="term" value="C:nucleolus"/>
    <property type="evidence" value="ECO:0000318"/>
    <property type="project" value="GO_Central"/>
</dbReference>
<evidence type="ECO:0000256" key="19">
    <source>
        <dbReference type="SAM" id="MobiDB-lite"/>
    </source>
</evidence>
<dbReference type="FunFam" id="1.20.142.10:FF:000001">
    <property type="entry name" value="Poly [ADP-ribose] polymerase"/>
    <property type="match status" value="1"/>
</dbReference>
<dbReference type="GO" id="GO:0006302">
    <property type="term" value="P:double-strand break repair"/>
    <property type="evidence" value="ECO:0000318"/>
    <property type="project" value="GO_Central"/>
</dbReference>
<protein>
    <recommendedName>
        <fullName evidence="18">Poly [ADP-ribose] polymerase</fullName>
        <shortName evidence="18">PARP</shortName>
        <ecNumber evidence="18">2.4.2.-</ecNumber>
    </recommendedName>
</protein>
<dbReference type="SMART" id="SM00513">
    <property type="entry name" value="SAP"/>
    <property type="match status" value="4"/>
</dbReference>
<dbReference type="EnsemblPlants" id="Pp3c22_13240V3.4">
    <property type="protein sequence ID" value="Pp3c22_13240V3.4"/>
    <property type="gene ID" value="Pp3c22_13240"/>
</dbReference>
<dbReference type="Gramene" id="Pp3c22_13240V3.16">
    <property type="protein sequence ID" value="Pp3c22_13240V3.16"/>
    <property type="gene ID" value="Pp3c22_13240"/>
</dbReference>
<dbReference type="FunFam" id="3.90.228.10:FF:000002">
    <property type="entry name" value="Poly [ADP-ribose] polymerase"/>
    <property type="match status" value="1"/>
</dbReference>
<evidence type="ECO:0000256" key="9">
    <source>
        <dbReference type="ARBA" id="ARBA00022765"/>
    </source>
</evidence>
<keyword evidence="7" id="KW-0479">Metal-binding</keyword>
<comment type="catalytic activity">
    <reaction evidence="2">
        <text>L-glutamyl-[protein] + NAD(+) = 5-O-(ADP-D-ribosyl)-L-glutamyl-[protein] + nicotinamide</text>
        <dbReference type="Rhea" id="RHEA:58224"/>
        <dbReference type="Rhea" id="RHEA-COMP:10208"/>
        <dbReference type="Rhea" id="RHEA-COMP:15089"/>
        <dbReference type="ChEBI" id="CHEBI:17154"/>
        <dbReference type="ChEBI" id="CHEBI:29973"/>
        <dbReference type="ChEBI" id="CHEBI:57540"/>
        <dbReference type="ChEBI" id="CHEBI:142540"/>
    </reaction>
</comment>
<dbReference type="GO" id="GO:0030592">
    <property type="term" value="P:DNA ADP-ribosylation"/>
    <property type="evidence" value="ECO:0007669"/>
    <property type="project" value="EnsemblPlants"/>
</dbReference>
<comment type="catalytic activity">
    <reaction evidence="17">
        <text>NAD(+) + (ADP-D-ribosyl)n-acceptor = nicotinamide + (ADP-D-ribosyl)n+1-acceptor + H(+).</text>
        <dbReference type="EC" id="2.4.2.30"/>
    </reaction>
</comment>